<dbReference type="STRING" id="299467.A0A443RU59"/>
<feature type="domain" description="KRAB" evidence="1">
    <location>
        <begin position="3"/>
        <end position="84"/>
    </location>
</feature>
<dbReference type="Proteomes" id="UP000288716">
    <property type="component" value="Unassembled WGS sequence"/>
</dbReference>
<dbReference type="InterPro" id="IPR036051">
    <property type="entry name" value="KRAB_dom_sf"/>
</dbReference>
<name>A0A443RU59_9ACAR</name>
<dbReference type="InterPro" id="IPR001909">
    <property type="entry name" value="KRAB"/>
</dbReference>
<sequence length="84" mass="10147">EPLTFRDMAIDFSEEEWECLDPAQWTLYRDVTLEIYRNLDFLEYLLAASILHEKDEDCTFFSVHNLEIENAYYFSVSVRKKLEK</sequence>
<dbReference type="GO" id="GO:0006355">
    <property type="term" value="P:regulation of DNA-templated transcription"/>
    <property type="evidence" value="ECO:0007669"/>
    <property type="project" value="InterPro"/>
</dbReference>
<reference evidence="2 3" key="1">
    <citation type="journal article" date="2018" name="Gigascience">
        <title>Genomes of trombidid mites reveal novel predicted allergens and laterally-transferred genes associated with secondary metabolism.</title>
        <authorList>
            <person name="Dong X."/>
            <person name="Chaisiri K."/>
            <person name="Xia D."/>
            <person name="Armstrong S.D."/>
            <person name="Fang Y."/>
            <person name="Donnelly M.J."/>
            <person name="Kadowaki T."/>
            <person name="McGarry J.W."/>
            <person name="Darby A.C."/>
            <person name="Makepeace B.L."/>
        </authorList>
    </citation>
    <scope>NUCLEOTIDE SEQUENCE [LARGE SCALE GENOMIC DNA]</scope>
    <source>
        <strain evidence="2">UoL-UT</strain>
    </source>
</reference>
<dbReference type="VEuPathDB" id="VectorBase:LDEU013451"/>
<dbReference type="InterPro" id="IPR050169">
    <property type="entry name" value="Krueppel_C2H2_ZnF"/>
</dbReference>
<evidence type="ECO:0000313" key="2">
    <source>
        <dbReference type="EMBL" id="RWS18589.1"/>
    </source>
</evidence>
<dbReference type="PROSITE" id="PS50805">
    <property type="entry name" value="KRAB"/>
    <property type="match status" value="1"/>
</dbReference>
<dbReference type="EMBL" id="NCKV01037369">
    <property type="protein sequence ID" value="RWS18589.1"/>
    <property type="molecule type" value="Genomic_DNA"/>
</dbReference>
<dbReference type="CDD" id="cd07765">
    <property type="entry name" value="KRAB_A-box"/>
    <property type="match status" value="1"/>
</dbReference>
<dbReference type="PANTHER" id="PTHR23232:SF163">
    <property type="entry name" value="ZINC FINGER PROTEIN 589"/>
    <property type="match status" value="1"/>
</dbReference>
<evidence type="ECO:0000259" key="1">
    <source>
        <dbReference type="PROSITE" id="PS50805"/>
    </source>
</evidence>
<comment type="caution">
    <text evidence="2">The sequence shown here is derived from an EMBL/GenBank/DDBJ whole genome shotgun (WGS) entry which is preliminary data.</text>
</comment>
<proteinExistence type="predicted"/>
<evidence type="ECO:0000313" key="3">
    <source>
        <dbReference type="Proteomes" id="UP000288716"/>
    </source>
</evidence>
<dbReference type="SMART" id="SM00349">
    <property type="entry name" value="KRAB"/>
    <property type="match status" value="1"/>
</dbReference>
<dbReference type="PANTHER" id="PTHR23232">
    <property type="entry name" value="KRAB DOMAIN C2H2 ZINC FINGER"/>
    <property type="match status" value="1"/>
</dbReference>
<accession>A0A443RU59</accession>
<feature type="non-terminal residue" evidence="2">
    <location>
        <position position="1"/>
    </location>
</feature>
<keyword evidence="3" id="KW-1185">Reference proteome</keyword>
<dbReference type="Pfam" id="PF01352">
    <property type="entry name" value="KRAB"/>
    <property type="match status" value="1"/>
</dbReference>
<dbReference type="Gene3D" id="6.10.140.140">
    <property type="match status" value="1"/>
</dbReference>
<organism evidence="2 3">
    <name type="scientific">Leptotrombidium deliense</name>
    <dbReference type="NCBI Taxonomy" id="299467"/>
    <lineage>
        <taxon>Eukaryota</taxon>
        <taxon>Metazoa</taxon>
        <taxon>Ecdysozoa</taxon>
        <taxon>Arthropoda</taxon>
        <taxon>Chelicerata</taxon>
        <taxon>Arachnida</taxon>
        <taxon>Acari</taxon>
        <taxon>Acariformes</taxon>
        <taxon>Trombidiformes</taxon>
        <taxon>Prostigmata</taxon>
        <taxon>Anystina</taxon>
        <taxon>Parasitengona</taxon>
        <taxon>Trombiculoidea</taxon>
        <taxon>Trombiculidae</taxon>
        <taxon>Leptotrombidium</taxon>
    </lineage>
</organism>
<dbReference type="OrthoDB" id="9836105at2759"/>
<gene>
    <name evidence="2" type="ORF">B4U80_14590</name>
</gene>
<protein>
    <submittedName>
        <fullName evidence="2">Zinc finger protein 679-like protein</fullName>
    </submittedName>
</protein>
<dbReference type="SUPFAM" id="SSF109640">
    <property type="entry name" value="KRAB domain (Kruppel-associated box)"/>
    <property type="match status" value="1"/>
</dbReference>
<dbReference type="AlphaFoldDB" id="A0A443RU59"/>